<evidence type="ECO:0000256" key="1">
    <source>
        <dbReference type="ARBA" id="ARBA00001974"/>
    </source>
</evidence>
<evidence type="ECO:0000256" key="2">
    <source>
        <dbReference type="ARBA" id="ARBA00009347"/>
    </source>
</evidence>
<evidence type="ECO:0000256" key="5">
    <source>
        <dbReference type="RuleBase" id="RU362125"/>
    </source>
</evidence>
<organism evidence="9 10">
    <name type="scientific">Solibacillus faecavium</name>
    <dbReference type="NCBI Taxonomy" id="2762221"/>
    <lineage>
        <taxon>Bacteria</taxon>
        <taxon>Bacillati</taxon>
        <taxon>Bacillota</taxon>
        <taxon>Bacilli</taxon>
        <taxon>Bacillales</taxon>
        <taxon>Caryophanaceae</taxon>
        <taxon>Solibacillus</taxon>
    </lineage>
</organism>
<proteinExistence type="inferred from homology"/>
<dbReference type="Gene3D" id="2.40.110.10">
    <property type="entry name" value="Butyryl-CoA Dehydrogenase, subunit A, domain 2"/>
    <property type="match status" value="1"/>
</dbReference>
<dbReference type="PIRSF" id="PIRSF016578">
    <property type="entry name" value="HsaA"/>
    <property type="match status" value="1"/>
</dbReference>
<keyword evidence="4 5" id="KW-0274">FAD</keyword>
<name>A0ABR8XWW3_9BACL</name>
<keyword evidence="3 5" id="KW-0285">Flavoprotein</keyword>
<reference evidence="9 10" key="1">
    <citation type="submission" date="2020-08" db="EMBL/GenBank/DDBJ databases">
        <title>A Genomic Blueprint of the Chicken Gut Microbiome.</title>
        <authorList>
            <person name="Gilroy R."/>
            <person name="Ravi A."/>
            <person name="Getino M."/>
            <person name="Pursley I."/>
            <person name="Horton D.L."/>
            <person name="Alikhan N.-F."/>
            <person name="Baker D."/>
            <person name="Gharbi K."/>
            <person name="Hall N."/>
            <person name="Watson M."/>
            <person name="Adriaenssens E.M."/>
            <person name="Foster-Nyarko E."/>
            <person name="Jarju S."/>
            <person name="Secka A."/>
            <person name="Antonio M."/>
            <person name="Oren A."/>
            <person name="Chaudhuri R."/>
            <person name="La Ragione R.M."/>
            <person name="Hildebrand F."/>
            <person name="Pallen M.J."/>
        </authorList>
    </citation>
    <scope>NUCLEOTIDE SEQUENCE [LARGE SCALE GENOMIC DNA]</scope>
    <source>
        <strain evidence="9 10">A46</strain>
    </source>
</reference>
<dbReference type="InterPro" id="IPR046373">
    <property type="entry name" value="Acyl-CoA_Oxase/DH_mid-dom_sf"/>
</dbReference>
<dbReference type="InterPro" id="IPR013786">
    <property type="entry name" value="AcylCoA_DH/ox_N"/>
</dbReference>
<dbReference type="Pfam" id="PF02770">
    <property type="entry name" value="Acyl-CoA_dh_M"/>
    <property type="match status" value="1"/>
</dbReference>
<dbReference type="PANTHER" id="PTHR43884">
    <property type="entry name" value="ACYL-COA DEHYDROGENASE"/>
    <property type="match status" value="1"/>
</dbReference>
<gene>
    <name evidence="9" type="ORF">H9635_06735</name>
</gene>
<dbReference type="RefSeq" id="WP_191699378.1">
    <property type="nucleotide sequence ID" value="NZ_JACSPZ010000002.1"/>
</dbReference>
<dbReference type="Proteomes" id="UP000619101">
    <property type="component" value="Unassembled WGS sequence"/>
</dbReference>
<dbReference type="Pfam" id="PF02771">
    <property type="entry name" value="Acyl-CoA_dh_N"/>
    <property type="match status" value="1"/>
</dbReference>
<evidence type="ECO:0000313" key="9">
    <source>
        <dbReference type="EMBL" id="MBD8036434.1"/>
    </source>
</evidence>
<protein>
    <submittedName>
        <fullName evidence="9">Acyl-CoA dehydrogenase family protein</fullName>
    </submittedName>
</protein>
<evidence type="ECO:0000259" key="6">
    <source>
        <dbReference type="Pfam" id="PF00441"/>
    </source>
</evidence>
<evidence type="ECO:0000313" key="10">
    <source>
        <dbReference type="Proteomes" id="UP000619101"/>
    </source>
</evidence>
<feature type="domain" description="Acyl-CoA dehydrogenase/oxidase C-terminal" evidence="6">
    <location>
        <begin position="231"/>
        <end position="377"/>
    </location>
</feature>
<evidence type="ECO:0000259" key="7">
    <source>
        <dbReference type="Pfam" id="PF02770"/>
    </source>
</evidence>
<keyword evidence="5" id="KW-0560">Oxidoreductase</keyword>
<dbReference type="InterPro" id="IPR009100">
    <property type="entry name" value="AcylCoA_DH/oxidase_NM_dom_sf"/>
</dbReference>
<evidence type="ECO:0000256" key="3">
    <source>
        <dbReference type="ARBA" id="ARBA00022630"/>
    </source>
</evidence>
<dbReference type="EMBL" id="JACSPZ010000002">
    <property type="protein sequence ID" value="MBD8036434.1"/>
    <property type="molecule type" value="Genomic_DNA"/>
</dbReference>
<dbReference type="InterPro" id="IPR006089">
    <property type="entry name" value="Acyl-CoA_DH_CS"/>
</dbReference>
<dbReference type="InterPro" id="IPR036250">
    <property type="entry name" value="AcylCo_DH-like_C"/>
</dbReference>
<dbReference type="InterPro" id="IPR009075">
    <property type="entry name" value="AcylCo_DH/oxidase_C"/>
</dbReference>
<dbReference type="InterPro" id="IPR037069">
    <property type="entry name" value="AcylCoA_DH/ox_N_sf"/>
</dbReference>
<feature type="domain" description="Acyl-CoA oxidase/dehydrogenase middle" evidence="7">
    <location>
        <begin position="122"/>
        <end position="217"/>
    </location>
</feature>
<dbReference type="SUPFAM" id="SSF56645">
    <property type="entry name" value="Acyl-CoA dehydrogenase NM domain-like"/>
    <property type="match status" value="1"/>
</dbReference>
<dbReference type="PANTHER" id="PTHR43884:SF12">
    <property type="entry name" value="ISOVALERYL-COA DEHYDROGENASE, MITOCHONDRIAL-RELATED"/>
    <property type="match status" value="1"/>
</dbReference>
<accession>A0ABR8XWW3</accession>
<dbReference type="InterPro" id="IPR006091">
    <property type="entry name" value="Acyl-CoA_Oxase/DH_mid-dom"/>
</dbReference>
<evidence type="ECO:0000256" key="4">
    <source>
        <dbReference type="ARBA" id="ARBA00022827"/>
    </source>
</evidence>
<dbReference type="PROSITE" id="PS00073">
    <property type="entry name" value="ACYL_COA_DH_2"/>
    <property type="match status" value="1"/>
</dbReference>
<dbReference type="SUPFAM" id="SSF47203">
    <property type="entry name" value="Acyl-CoA dehydrogenase C-terminal domain-like"/>
    <property type="match status" value="1"/>
</dbReference>
<comment type="caution">
    <text evidence="9">The sequence shown here is derived from an EMBL/GenBank/DDBJ whole genome shotgun (WGS) entry which is preliminary data.</text>
</comment>
<comment type="cofactor">
    <cofactor evidence="1 5">
        <name>FAD</name>
        <dbReference type="ChEBI" id="CHEBI:57692"/>
    </cofactor>
</comment>
<dbReference type="Gene3D" id="1.20.140.10">
    <property type="entry name" value="Butyryl-CoA Dehydrogenase, subunit A, domain 3"/>
    <property type="match status" value="1"/>
</dbReference>
<dbReference type="Pfam" id="PF00441">
    <property type="entry name" value="Acyl-CoA_dh_1"/>
    <property type="match status" value="1"/>
</dbReference>
<comment type="similarity">
    <text evidence="2 5">Belongs to the acyl-CoA dehydrogenase family.</text>
</comment>
<keyword evidence="10" id="KW-1185">Reference proteome</keyword>
<feature type="domain" description="Acyl-CoA dehydrogenase/oxidase N-terminal" evidence="8">
    <location>
        <begin position="8"/>
        <end position="118"/>
    </location>
</feature>
<dbReference type="Gene3D" id="1.10.540.10">
    <property type="entry name" value="Acyl-CoA dehydrogenase/oxidase, N-terminal domain"/>
    <property type="match status" value="1"/>
</dbReference>
<evidence type="ECO:0000259" key="8">
    <source>
        <dbReference type="Pfam" id="PF02771"/>
    </source>
</evidence>
<sequence length="391" mass="43006">MDFQLSPDLMEMKKSIRDFIDNVVDPLAGQIDRDDHIPEHIMKMTQDIGLFGLSIPAEYGGTGIDMVGKCGIYEEIGRTSNGYTTVIGAHTGIGTVGIVDMGTEEQKRRYLPGMASGDIIGAFALTEPSAGSNAVALKTAAVRKGDKYILNGSKHYITNASIADLFTVMAVTDPSKGAKGITSFLVDRNSPGFIIGKTEEKMGLRGSHSSEIFFEDCEVPVENVLGVEGLGYVNALKILANGRAGLAARNLGSSQKLFELSVKYAHEREQFGKPIFEQQIIQHYLAEMAMDIETLRAFTYRVAWMVDQDMNVIKEAAMAKLLGSEIYNRIADKAVQIHGGIGYMKDFPIERYYRDARITKIYEGTSEIQKNIIAAQIHKEYMKTASPAHIK</sequence>